<keyword evidence="1" id="KW-1185">Reference proteome</keyword>
<name>A0A914RHY8_PAREQ</name>
<evidence type="ECO:0000313" key="2">
    <source>
        <dbReference type="WBParaSite" id="PEQ_0000135701-mRNA-1"/>
    </source>
</evidence>
<proteinExistence type="predicted"/>
<sequence>LFRLALILRGTSDVILEGPLSVGWLSRPKESEAVV</sequence>
<reference evidence="2" key="1">
    <citation type="submission" date="2022-11" db="UniProtKB">
        <authorList>
            <consortium name="WormBaseParasite"/>
        </authorList>
    </citation>
    <scope>IDENTIFICATION</scope>
</reference>
<protein>
    <submittedName>
        <fullName evidence="2">Uncharacterized protein</fullName>
    </submittedName>
</protein>
<dbReference type="AlphaFoldDB" id="A0A914RHY8"/>
<dbReference type="WBParaSite" id="PEQ_0000135701-mRNA-1">
    <property type="protein sequence ID" value="PEQ_0000135701-mRNA-1"/>
    <property type="gene ID" value="PEQ_0000135701"/>
</dbReference>
<evidence type="ECO:0000313" key="1">
    <source>
        <dbReference type="Proteomes" id="UP000887564"/>
    </source>
</evidence>
<dbReference type="Proteomes" id="UP000887564">
    <property type="component" value="Unplaced"/>
</dbReference>
<organism evidence="1 2">
    <name type="scientific">Parascaris equorum</name>
    <name type="common">Equine roundworm</name>
    <dbReference type="NCBI Taxonomy" id="6256"/>
    <lineage>
        <taxon>Eukaryota</taxon>
        <taxon>Metazoa</taxon>
        <taxon>Ecdysozoa</taxon>
        <taxon>Nematoda</taxon>
        <taxon>Chromadorea</taxon>
        <taxon>Rhabditida</taxon>
        <taxon>Spirurina</taxon>
        <taxon>Ascaridomorpha</taxon>
        <taxon>Ascaridoidea</taxon>
        <taxon>Ascarididae</taxon>
        <taxon>Parascaris</taxon>
    </lineage>
</organism>
<accession>A0A914RHY8</accession>